<evidence type="ECO:0000313" key="3">
    <source>
        <dbReference type="Proteomes" id="UP001054945"/>
    </source>
</evidence>
<protein>
    <submittedName>
        <fullName evidence="2">Uncharacterized protein</fullName>
    </submittedName>
</protein>
<dbReference type="EMBL" id="BPLR01006339">
    <property type="protein sequence ID" value="GIY09181.1"/>
    <property type="molecule type" value="Genomic_DNA"/>
</dbReference>
<comment type="caution">
    <text evidence="2">The sequence shown here is derived from an EMBL/GenBank/DDBJ whole genome shotgun (WGS) entry which is preliminary data.</text>
</comment>
<evidence type="ECO:0000256" key="1">
    <source>
        <dbReference type="SAM" id="SignalP"/>
    </source>
</evidence>
<feature type="chain" id="PRO_5043461589" evidence="1">
    <location>
        <begin position="24"/>
        <end position="167"/>
    </location>
</feature>
<evidence type="ECO:0000313" key="2">
    <source>
        <dbReference type="EMBL" id="GIY09181.1"/>
    </source>
</evidence>
<gene>
    <name evidence="2" type="ORF">CEXT_451211</name>
</gene>
<reference evidence="2 3" key="1">
    <citation type="submission" date="2021-06" db="EMBL/GenBank/DDBJ databases">
        <title>Caerostris extrusa draft genome.</title>
        <authorList>
            <person name="Kono N."/>
            <person name="Arakawa K."/>
        </authorList>
    </citation>
    <scope>NUCLEOTIDE SEQUENCE [LARGE SCALE GENOMIC DNA]</scope>
</reference>
<sequence>MFSSTFFTYSHVLLRLVCRLGLSNDVFSNSSLSPSRIAPFRLQYQNNAPRRLVKDKRWDTVPISNEVFQSSLIRQSESDVTANTALYKLKKARPVAFSTSSVSSEEREKTTCLLSTANNFDAMTLFCNEILACNSSSSKWYSNDHLMLSCNCASFGILGLYLSFSSI</sequence>
<accession>A0AAV4QJR4</accession>
<dbReference type="Proteomes" id="UP001054945">
    <property type="component" value="Unassembled WGS sequence"/>
</dbReference>
<name>A0AAV4QJR4_CAEEX</name>
<keyword evidence="1" id="KW-0732">Signal</keyword>
<feature type="signal peptide" evidence="1">
    <location>
        <begin position="1"/>
        <end position="23"/>
    </location>
</feature>
<proteinExistence type="predicted"/>
<keyword evidence="3" id="KW-1185">Reference proteome</keyword>
<organism evidence="2 3">
    <name type="scientific">Caerostris extrusa</name>
    <name type="common">Bark spider</name>
    <name type="synonym">Caerostris bankana</name>
    <dbReference type="NCBI Taxonomy" id="172846"/>
    <lineage>
        <taxon>Eukaryota</taxon>
        <taxon>Metazoa</taxon>
        <taxon>Ecdysozoa</taxon>
        <taxon>Arthropoda</taxon>
        <taxon>Chelicerata</taxon>
        <taxon>Arachnida</taxon>
        <taxon>Araneae</taxon>
        <taxon>Araneomorphae</taxon>
        <taxon>Entelegynae</taxon>
        <taxon>Araneoidea</taxon>
        <taxon>Araneidae</taxon>
        <taxon>Caerostris</taxon>
    </lineage>
</organism>
<dbReference type="AlphaFoldDB" id="A0AAV4QJR4"/>